<dbReference type="Pfam" id="PF10290">
    <property type="entry name" value="YJL171C_Tos1_N"/>
    <property type="match status" value="1"/>
</dbReference>
<evidence type="ECO:0000256" key="7">
    <source>
        <dbReference type="ARBA" id="ARBA00023316"/>
    </source>
</evidence>
<accession>G8Y3C3</accession>
<keyword evidence="6" id="KW-0326">Glycosidase</keyword>
<evidence type="ECO:0000259" key="10">
    <source>
        <dbReference type="Pfam" id="PF10287"/>
    </source>
</evidence>
<evidence type="ECO:0000256" key="2">
    <source>
        <dbReference type="ARBA" id="ARBA00006055"/>
    </source>
</evidence>
<dbReference type="GO" id="GO:0042973">
    <property type="term" value="F:glucan endo-1,3-beta-D-glucosidase activity"/>
    <property type="evidence" value="ECO:0007669"/>
    <property type="project" value="UniProtKB-EC"/>
</dbReference>
<keyword evidence="7" id="KW-0961">Cell wall biogenesis/degradation</keyword>
<dbReference type="GO" id="GO:0071555">
    <property type="term" value="P:cell wall organization"/>
    <property type="evidence" value="ECO:0007669"/>
    <property type="project" value="UniProtKB-KW"/>
</dbReference>
<keyword evidence="5" id="KW-0378">Hydrolase</keyword>
<dbReference type="OrthoDB" id="118256at2759"/>
<dbReference type="Pfam" id="PF10287">
    <property type="entry name" value="YJL171C_Tos1_C"/>
    <property type="match status" value="1"/>
</dbReference>
<evidence type="ECO:0000256" key="1">
    <source>
        <dbReference type="ARBA" id="ARBA00000382"/>
    </source>
</evidence>
<feature type="region of interest" description="Disordered" evidence="8">
    <location>
        <begin position="402"/>
        <end position="424"/>
    </location>
</feature>
<dbReference type="PANTHER" id="PTHR31737:SF2">
    <property type="entry name" value="PROTEIN TOS1"/>
    <property type="match status" value="1"/>
</dbReference>
<dbReference type="PANTHER" id="PTHR31737">
    <property type="entry name" value="PROTEIN TOS1"/>
    <property type="match status" value="1"/>
</dbReference>
<proteinExistence type="inferred from homology"/>
<evidence type="ECO:0000256" key="6">
    <source>
        <dbReference type="ARBA" id="ARBA00023295"/>
    </source>
</evidence>
<organism evidence="12 13">
    <name type="scientific">Pichia sorbitophila (strain ATCC MYA-4447 / BCRC 22081 / CBS 7064 / NBRC 10061 / NRRL Y-12695)</name>
    <name type="common">Hybrid yeast</name>
    <dbReference type="NCBI Taxonomy" id="559304"/>
    <lineage>
        <taxon>Eukaryota</taxon>
        <taxon>Fungi</taxon>
        <taxon>Dikarya</taxon>
        <taxon>Ascomycota</taxon>
        <taxon>Saccharomycotina</taxon>
        <taxon>Pichiomycetes</taxon>
        <taxon>Debaryomycetaceae</taxon>
        <taxon>Millerozyma</taxon>
    </lineage>
</organism>
<feature type="chain" id="PRO_5003518956" description="glucan endo-1,3-beta-D-glucosidase" evidence="9">
    <location>
        <begin position="21"/>
        <end position="475"/>
    </location>
</feature>
<evidence type="ECO:0000256" key="9">
    <source>
        <dbReference type="SAM" id="SignalP"/>
    </source>
</evidence>
<sequence length="475" mass="49198">MKFSYSLLLSILSTLVSTQAGCTYDSGNYYCSETSNIVYSNVGYSGSYKDVTSMDEDTGECSQQDYQFSGNLAPLNEELSVHFRGPLKLLQFGVYYPSGSSSNKKREEAEECTTQHVHHKHKRATQVVEVTQTVVVDGNGNSITSQETATATAGNDQGSGNNNQAAAASSSTEGGAGSSAPGTSSTEGGASSSAPGTSAASSSAAASSSDSGAGSASASSSSSSASSSSSSSSGSSGDWERVAYYTPGSTDNITFFNYYGGSGSGVWSSKFGNSLSYANSDASGGSSSPVALKETTTDSDVEYIIMSSSKCSGDDCGYYRKGTPAYHGFGGDHKMFVFEFEMPHASGGSGNNYDMPAIWLLNAKIPRTLQYGDSTCSCWKSGCGELDLFEILSSNSDKLISHLHDGQGDNGSSQGGGGTQDYFSRPTSSSMKAAVVFSGSNIYLSEVQSDFGSTLDSSTVSQWTSNSGSQAQIQS</sequence>
<dbReference type="Gene3D" id="2.60.120.200">
    <property type="match status" value="1"/>
</dbReference>
<evidence type="ECO:0000256" key="5">
    <source>
        <dbReference type="ARBA" id="ARBA00022801"/>
    </source>
</evidence>
<feature type="compositionally biased region" description="Low complexity" evidence="8">
    <location>
        <begin position="153"/>
        <end position="237"/>
    </location>
</feature>
<keyword evidence="13" id="KW-1185">Reference proteome</keyword>
<evidence type="ECO:0000256" key="3">
    <source>
        <dbReference type="ARBA" id="ARBA00012780"/>
    </source>
</evidence>
<dbReference type="InterPro" id="IPR018807">
    <property type="entry name" value="YJL171C/Tos1_N"/>
</dbReference>
<dbReference type="FunCoup" id="G8Y3C3">
    <property type="interactions" value="77"/>
</dbReference>
<dbReference type="InterPro" id="IPR018805">
    <property type="entry name" value="YJL171C/Tos1_C"/>
</dbReference>
<dbReference type="HOGENOM" id="CLU_030276_0_0_1"/>
<feature type="region of interest" description="Disordered" evidence="8">
    <location>
        <begin position="453"/>
        <end position="475"/>
    </location>
</feature>
<dbReference type="OMA" id="NQDMPAI"/>
<evidence type="ECO:0000259" key="11">
    <source>
        <dbReference type="Pfam" id="PF10290"/>
    </source>
</evidence>
<dbReference type="AlphaFoldDB" id="G8Y3C3"/>
<dbReference type="eggNOG" id="ENOG502QSI7">
    <property type="taxonomic scope" value="Eukaryota"/>
</dbReference>
<comment type="catalytic activity">
    <reaction evidence="1">
        <text>Hydrolysis of (1-&gt;3)-beta-D-glucosidic linkages in (1-&gt;3)-beta-D-glucans.</text>
        <dbReference type="EC" id="3.2.1.39"/>
    </reaction>
</comment>
<feature type="compositionally biased region" description="Polar residues" evidence="8">
    <location>
        <begin position="139"/>
        <end position="152"/>
    </location>
</feature>
<feature type="signal peptide" evidence="9">
    <location>
        <begin position="1"/>
        <end position="20"/>
    </location>
</feature>
<evidence type="ECO:0000313" key="13">
    <source>
        <dbReference type="Proteomes" id="UP000005222"/>
    </source>
</evidence>
<feature type="region of interest" description="Disordered" evidence="8">
    <location>
        <begin position="139"/>
        <end position="238"/>
    </location>
</feature>
<reference evidence="12 13" key="1">
    <citation type="journal article" date="2012" name="G3 (Bethesda)">
        <title>Pichia sorbitophila, an interspecies yeast hybrid reveals early steps of genome resolution following polyploidization.</title>
        <authorList>
            <person name="Leh Louis V."/>
            <person name="Despons L."/>
            <person name="Friedrich A."/>
            <person name="Martin T."/>
            <person name="Durrens P."/>
            <person name="Casaregola S."/>
            <person name="Neuveglise C."/>
            <person name="Fairhead C."/>
            <person name="Marck C."/>
            <person name="Cruz J.A."/>
            <person name="Straub M.L."/>
            <person name="Kugler V."/>
            <person name="Sacerdot C."/>
            <person name="Uzunov Z."/>
            <person name="Thierry A."/>
            <person name="Weiss S."/>
            <person name="Bleykasten C."/>
            <person name="De Montigny J."/>
            <person name="Jacques N."/>
            <person name="Jung P."/>
            <person name="Lemaire M."/>
            <person name="Mallet S."/>
            <person name="Morel G."/>
            <person name="Richard G.F."/>
            <person name="Sarkar A."/>
            <person name="Savel G."/>
            <person name="Schacherer J."/>
            <person name="Seret M.L."/>
            <person name="Talla E."/>
            <person name="Samson G."/>
            <person name="Jubin C."/>
            <person name="Poulain J."/>
            <person name="Vacherie B."/>
            <person name="Barbe V."/>
            <person name="Pelletier E."/>
            <person name="Sherman D.J."/>
            <person name="Westhof E."/>
            <person name="Weissenbach J."/>
            <person name="Baret P.V."/>
            <person name="Wincker P."/>
            <person name="Gaillardin C."/>
            <person name="Dujon B."/>
            <person name="Souciet J.L."/>
        </authorList>
    </citation>
    <scope>NUCLEOTIDE SEQUENCE [LARGE SCALE GENOMIC DNA]</scope>
    <source>
        <strain evidence="13">ATCC MYA-4447 / BCRC 22081 / CBS 7064 / NBRC 10061 / NRRL Y-12695</strain>
    </source>
</reference>
<dbReference type="GO" id="GO:0009277">
    <property type="term" value="C:fungal-type cell wall"/>
    <property type="evidence" value="ECO:0007669"/>
    <property type="project" value="TreeGrafter"/>
</dbReference>
<protein>
    <recommendedName>
        <fullName evidence="3">glucan endo-1,3-beta-D-glucosidase</fullName>
        <ecNumber evidence="3">3.2.1.39</ecNumber>
    </recommendedName>
</protein>
<comment type="similarity">
    <text evidence="2">Belongs to the PGA52 family.</text>
</comment>
<dbReference type="InParanoid" id="G8Y3C3"/>
<dbReference type="STRING" id="559304.G8Y3C3"/>
<dbReference type="EMBL" id="FO082047">
    <property type="protein sequence ID" value="CCE85191.1"/>
    <property type="molecule type" value="Genomic_DNA"/>
</dbReference>
<evidence type="ECO:0000256" key="4">
    <source>
        <dbReference type="ARBA" id="ARBA00022729"/>
    </source>
</evidence>
<feature type="domain" description="Cell wall protein YJL171C/Tos1 C-terminal" evidence="10">
    <location>
        <begin position="237"/>
        <end position="463"/>
    </location>
</feature>
<evidence type="ECO:0000256" key="8">
    <source>
        <dbReference type="SAM" id="MobiDB-lite"/>
    </source>
</evidence>
<gene>
    <name evidence="12" type="primary">Piso0_004773</name>
    <name evidence="12" type="ORF">GNLVRS01_PISO0M00672g</name>
</gene>
<keyword evidence="4 9" id="KW-0732">Signal</keyword>
<name>G8Y3C3_PICSO</name>
<dbReference type="EC" id="3.2.1.39" evidence="3"/>
<evidence type="ECO:0000313" key="12">
    <source>
        <dbReference type="EMBL" id="CCE85191.1"/>
    </source>
</evidence>
<feature type="domain" description="Cell wall protein YJL171C/Tos1 N-terminal" evidence="11">
    <location>
        <begin position="36"/>
        <end position="97"/>
    </location>
</feature>
<dbReference type="Proteomes" id="UP000005222">
    <property type="component" value="Chromosome M"/>
</dbReference>